<dbReference type="EMBL" id="JBGMEL010000012">
    <property type="protein sequence ID" value="MFA0791496.1"/>
    <property type="molecule type" value="Genomic_DNA"/>
</dbReference>
<feature type="domain" description="Tse2 ADP-ribosyltransferase toxin" evidence="1">
    <location>
        <begin position="37"/>
        <end position="167"/>
    </location>
</feature>
<gene>
    <name evidence="2" type="ORF">ACCI51_13140</name>
</gene>
<evidence type="ECO:0000313" key="3">
    <source>
        <dbReference type="Proteomes" id="UP001569414"/>
    </source>
</evidence>
<keyword evidence="3" id="KW-1185">Reference proteome</keyword>
<reference evidence="2 3" key="1">
    <citation type="submission" date="2024-08" db="EMBL/GenBank/DDBJ databases">
        <authorList>
            <person name="Ishaq N."/>
        </authorList>
    </citation>
    <scope>NUCLEOTIDE SEQUENCE [LARGE SCALE GENOMIC DNA]</scope>
    <source>
        <strain evidence="2 3">JCM 30400</strain>
    </source>
</reference>
<organism evidence="2 3">
    <name type="scientific">Microbulbifer echini</name>
    <dbReference type="NCBI Taxonomy" id="1529067"/>
    <lineage>
        <taxon>Bacteria</taxon>
        <taxon>Pseudomonadati</taxon>
        <taxon>Pseudomonadota</taxon>
        <taxon>Gammaproteobacteria</taxon>
        <taxon>Cellvibrionales</taxon>
        <taxon>Microbulbiferaceae</taxon>
        <taxon>Microbulbifer</taxon>
    </lineage>
</organism>
<dbReference type="Proteomes" id="UP001569414">
    <property type="component" value="Unassembled WGS sequence"/>
</dbReference>
<comment type="caution">
    <text evidence="2">The sequence shown here is derived from an EMBL/GenBank/DDBJ whole genome shotgun (WGS) entry which is preliminary data.</text>
</comment>
<accession>A0ABV4NQ26</accession>
<evidence type="ECO:0000313" key="2">
    <source>
        <dbReference type="EMBL" id="MFA0791496.1"/>
    </source>
</evidence>
<name>A0ABV4NQ26_9GAMM</name>
<dbReference type="Pfam" id="PF18648">
    <property type="entry name" value="ADPRTs_Tse2"/>
    <property type="match status" value="1"/>
</dbReference>
<dbReference type="InterPro" id="IPR041018">
    <property type="entry name" value="ADPRTs_Tse2"/>
</dbReference>
<proteinExistence type="predicted"/>
<protein>
    <recommendedName>
        <fullName evidence="1">Tse2 ADP-ribosyltransferase toxin domain-containing protein</fullName>
    </recommendedName>
</protein>
<sequence length="169" mass="19777">MILETTLTRHEAMSKFREQHRIAKPVVYLKQLDKRMIYRMGKNDTTRITRLRHHEDSRPMKSVNKRTGIETSKRNEIITFKENDELYVLEKSGGVSLFDAMSPKLKMGKNDCWYYVPKNVVIPEGILIAKDVEPDAHGHFHYAFQPAYSMKLSEFTDKLSEIGTQMRKV</sequence>
<evidence type="ECO:0000259" key="1">
    <source>
        <dbReference type="Pfam" id="PF18648"/>
    </source>
</evidence>
<dbReference type="RefSeq" id="WP_108732065.1">
    <property type="nucleotide sequence ID" value="NZ_JBGMEL010000012.1"/>
</dbReference>